<name>A0ABW7N5U8_9BACT</name>
<gene>
    <name evidence="3" type="ORF">ACHKAR_05280</name>
</gene>
<feature type="chain" id="PRO_5047463943" evidence="1">
    <location>
        <begin position="22"/>
        <end position="1366"/>
    </location>
</feature>
<protein>
    <submittedName>
        <fullName evidence="3">T9SS type A sorting domain-containing protein</fullName>
    </submittedName>
</protein>
<proteinExistence type="predicted"/>
<evidence type="ECO:0000259" key="2">
    <source>
        <dbReference type="Pfam" id="PF18962"/>
    </source>
</evidence>
<reference evidence="3 4" key="1">
    <citation type="journal article" date="2013" name="Int. J. Syst. Evol. Microbiol.">
        <title>Marinoscillum luteum sp. nov., isolated from marine sediment.</title>
        <authorList>
            <person name="Cha I.T."/>
            <person name="Park S.J."/>
            <person name="Kim S.J."/>
            <person name="Kim J.G."/>
            <person name="Jung M.Y."/>
            <person name="Shin K.S."/>
            <person name="Kwon K.K."/>
            <person name="Yang S.H."/>
            <person name="Seo Y.S."/>
            <person name="Rhee S.K."/>
        </authorList>
    </citation>
    <scope>NUCLEOTIDE SEQUENCE [LARGE SCALE GENOMIC DNA]</scope>
    <source>
        <strain evidence="3 4">KCTC 23939</strain>
    </source>
</reference>
<evidence type="ECO:0000313" key="3">
    <source>
        <dbReference type="EMBL" id="MFH6982836.1"/>
    </source>
</evidence>
<evidence type="ECO:0000313" key="4">
    <source>
        <dbReference type="Proteomes" id="UP001610063"/>
    </source>
</evidence>
<dbReference type="Pfam" id="PF18962">
    <property type="entry name" value="Por_Secre_tail"/>
    <property type="match status" value="1"/>
</dbReference>
<dbReference type="RefSeq" id="WP_395416472.1">
    <property type="nucleotide sequence ID" value="NZ_JBIPKE010000013.1"/>
</dbReference>
<feature type="domain" description="Secretion system C-terminal sorting" evidence="2">
    <location>
        <begin position="1295"/>
        <end position="1364"/>
    </location>
</feature>
<feature type="signal peptide" evidence="1">
    <location>
        <begin position="1"/>
        <end position="21"/>
    </location>
</feature>
<comment type="caution">
    <text evidence="3">The sequence shown here is derived from an EMBL/GenBank/DDBJ whole genome shotgun (WGS) entry which is preliminary data.</text>
</comment>
<evidence type="ECO:0000256" key="1">
    <source>
        <dbReference type="SAM" id="SignalP"/>
    </source>
</evidence>
<accession>A0ABW7N5U8</accession>
<keyword evidence="4" id="KW-1185">Reference proteome</keyword>
<keyword evidence="1" id="KW-0732">Signal</keyword>
<dbReference type="EMBL" id="JBIPKE010000013">
    <property type="protein sequence ID" value="MFH6982836.1"/>
    <property type="molecule type" value="Genomic_DNA"/>
</dbReference>
<dbReference type="InterPro" id="IPR026444">
    <property type="entry name" value="Secre_tail"/>
</dbReference>
<sequence length="1366" mass="143528">MKASQPVFFALFMIISSTAFGQFYWVGDGGNWSDYSSHWATTSGGSTFHSNVPGAGDDVFFDANSFTTGGQVVTLDQIGTANNVSFSGVTNSPTFTGAFGLTMAGDLTLDDDLAFTVTGDLTFTSSGNITVELGSIARSLPDFYFPNSSGTIQINTGSAANTVDRVVFGNITVSTAGVTLRVEGNNLNSNAKTFGVISLPANCSYSIRGPNGSGFGVGDSNIFSGDFIVGDGGDGDFRGDYTIFQGNVDLGADGEVRWRDQVEFEADLTIDGSTGSDIIFSQNMELDGDFNLTGSTIVVFDRSATIGGDIVVAASTVSSIRIDRATTVAGNLTVGTAAALSFTNTNDNSPSLDVSGNVNLSDNVTLTLGDGVDAPYTLGNITCGASVDITFDNGAESVSLASLTMGDFNIVRFNSASSGTSFSGNLVSNGDCASWRTIRSNVEGVQADLSFGAAQSVDANVIQDIAVSGASFTNNSGIDHGNNTGITFSGSHSPVNLYWIGGNSGNWSDESNWSTTSGGAAGVCVPSSADNAYFDANSFSGIDPAVTLDIVGAEVQDMDWSGVNTAVRWEGVVTNTLYVFGDLVLDADVTVNYLGNIIFTMASATTNSITTNGVSLMGTVEFDFTGGTWTLSDDLDINGDDADLVITNGTLSAGSHTIALENNWIVSAGGSFTAGTGTVLLDGQNSSGDQEVDAGGSPFYNLTIDRQSSGGSSTVALLSDVTINNDLTIQRGRLEDGGFQITGNAGGTLTVQNGEWLRLGSNTVATSFPIGFGSVSLGNLSIVEYRSREDQDVEGGITYGRLFLAGGGNASRSKVLQGAITVNGELRIDDYNDFFDNGYQITGASGQTFRMDANSSFTIGTSTTTTQFPTGHDAFNIDASTEIIYASGQDDGQVIKALNGGGNSSYGSLTLINVAGVQRIKMLEGDIDIRGDLNIGDANTMDLTASNYTFDLEGDLNITGSGMIDFRNGSLTLDGSAEQVLDFGGSTPLIHDLIVNNASGVILADDLTIGNSLDLQNGIVTPQAAEVITMNAGSFIVSVSEASFIDGEIQKIGGTAFTFPVGDGGSYRPISISASGTSTDAFQARYFASSPHSSYPINSREPGLERVSALEYWTLSVTNGSPTVDVILSWDALSEVENLDDLRVAHWNGSSWDNYGNSGTSGNVTGGTITASGVSSFSPITLGSSSLDNPLPVTWLYFTAERNTSEVELKWGTASEVNNSHFAIQRSQNGEIWRELGNVIGHGNSKEKVHYTFVDKYSHSESAFYRIKQVDFDEKYEYSEIKMVDALTIGSRLSLYPSPAQNVLKVRSEDYVVKLEVFDLSGVSVMPRLGGFFDQEIDVSHLKNGLYIVHIQYHEGSATHKLVIGK</sequence>
<dbReference type="NCBIfam" id="TIGR04183">
    <property type="entry name" value="Por_Secre_tail"/>
    <property type="match status" value="1"/>
</dbReference>
<organism evidence="3 4">
    <name type="scientific">Marinoscillum luteum</name>
    <dbReference type="NCBI Taxonomy" id="861051"/>
    <lineage>
        <taxon>Bacteria</taxon>
        <taxon>Pseudomonadati</taxon>
        <taxon>Bacteroidota</taxon>
        <taxon>Cytophagia</taxon>
        <taxon>Cytophagales</taxon>
        <taxon>Reichenbachiellaceae</taxon>
        <taxon>Marinoscillum</taxon>
    </lineage>
</organism>
<dbReference type="Proteomes" id="UP001610063">
    <property type="component" value="Unassembled WGS sequence"/>
</dbReference>